<evidence type="ECO:0000313" key="2">
    <source>
        <dbReference type="Proteomes" id="UP000183200"/>
    </source>
</evidence>
<dbReference type="Proteomes" id="UP000183200">
    <property type="component" value="Unassembled WGS sequence"/>
</dbReference>
<name>A0A1G9P6T4_9SPHI</name>
<sequence length="51" mass="5836">MVLKPGPKELLYQQDLISVKEIKRILLVIDQDSSKNEYALLESVAQHNKAQ</sequence>
<dbReference type="AlphaFoldDB" id="A0A1G9P6T4"/>
<accession>A0A1G9P6T4</accession>
<proteinExistence type="predicted"/>
<evidence type="ECO:0000313" key="1">
    <source>
        <dbReference type="EMBL" id="SDL94518.1"/>
    </source>
</evidence>
<protein>
    <submittedName>
        <fullName evidence="1">Uncharacterized protein</fullName>
    </submittedName>
</protein>
<dbReference type="EMBL" id="FNGY01000002">
    <property type="protein sequence ID" value="SDL94518.1"/>
    <property type="molecule type" value="Genomic_DNA"/>
</dbReference>
<reference evidence="2" key="1">
    <citation type="submission" date="2016-10" db="EMBL/GenBank/DDBJ databases">
        <authorList>
            <person name="Varghese N."/>
            <person name="Submissions S."/>
        </authorList>
    </citation>
    <scope>NUCLEOTIDE SEQUENCE [LARGE SCALE GENOMIC DNA]</scope>
    <source>
        <strain evidence="2">DSM 19110</strain>
    </source>
</reference>
<gene>
    <name evidence="1" type="ORF">SAMN05421820_102564</name>
</gene>
<organism evidence="1 2">
    <name type="scientific">Pedobacter steynii</name>
    <dbReference type="NCBI Taxonomy" id="430522"/>
    <lineage>
        <taxon>Bacteria</taxon>
        <taxon>Pseudomonadati</taxon>
        <taxon>Bacteroidota</taxon>
        <taxon>Sphingobacteriia</taxon>
        <taxon>Sphingobacteriales</taxon>
        <taxon>Sphingobacteriaceae</taxon>
        <taxon>Pedobacter</taxon>
    </lineage>
</organism>
<keyword evidence="2" id="KW-1185">Reference proteome</keyword>